<dbReference type="GO" id="GO:0000976">
    <property type="term" value="F:transcription cis-regulatory region binding"/>
    <property type="evidence" value="ECO:0007669"/>
    <property type="project" value="TreeGrafter"/>
</dbReference>
<dbReference type="Gene3D" id="1.10.357.10">
    <property type="entry name" value="Tetracycline Repressor, domain 2"/>
    <property type="match status" value="1"/>
</dbReference>
<dbReference type="SUPFAM" id="SSF46689">
    <property type="entry name" value="Homeodomain-like"/>
    <property type="match status" value="1"/>
</dbReference>
<dbReference type="RefSeq" id="WP_173034923.1">
    <property type="nucleotide sequence ID" value="NZ_AP022870.1"/>
</dbReference>
<dbReference type="InterPro" id="IPR009057">
    <property type="entry name" value="Homeodomain-like_sf"/>
</dbReference>
<dbReference type="InterPro" id="IPR001647">
    <property type="entry name" value="HTH_TetR"/>
</dbReference>
<keyword evidence="5" id="KW-1185">Reference proteome</keyword>
<evidence type="ECO:0000313" key="4">
    <source>
        <dbReference type="EMBL" id="BCB75247.1"/>
    </source>
</evidence>
<dbReference type="PANTHER" id="PTHR30055">
    <property type="entry name" value="HTH-TYPE TRANSCRIPTIONAL REGULATOR RUTR"/>
    <property type="match status" value="1"/>
</dbReference>
<keyword evidence="1 2" id="KW-0238">DNA-binding</keyword>
<feature type="DNA-binding region" description="H-T-H motif" evidence="2">
    <location>
        <begin position="37"/>
        <end position="56"/>
    </location>
</feature>
<dbReference type="InterPro" id="IPR041483">
    <property type="entry name" value="TetR_C_34"/>
</dbReference>
<protein>
    <submittedName>
        <fullName evidence="4">TetR family transcriptional regulator</fullName>
    </submittedName>
</protein>
<dbReference type="AlphaFoldDB" id="A0A6F8XN68"/>
<feature type="domain" description="HTH tetR-type" evidence="3">
    <location>
        <begin position="14"/>
        <end position="74"/>
    </location>
</feature>
<accession>A0A6F8XN68</accession>
<reference evidence="4 5" key="2">
    <citation type="submission" date="2020-03" db="EMBL/GenBank/DDBJ databases">
        <authorList>
            <person name="Ichikawa N."/>
            <person name="Kimura A."/>
            <person name="Kitahashi Y."/>
            <person name="Uohara A."/>
        </authorList>
    </citation>
    <scope>NUCLEOTIDE SEQUENCE [LARGE SCALE GENOMIC DNA]</scope>
    <source>
        <strain evidence="4 5">NBRC 107702</strain>
    </source>
</reference>
<evidence type="ECO:0000313" key="5">
    <source>
        <dbReference type="Proteomes" id="UP000502508"/>
    </source>
</evidence>
<evidence type="ECO:0000256" key="2">
    <source>
        <dbReference type="PROSITE-ProRule" id="PRU00335"/>
    </source>
</evidence>
<evidence type="ECO:0000256" key="1">
    <source>
        <dbReference type="ARBA" id="ARBA00023125"/>
    </source>
</evidence>
<name>A0A6F8XN68_9ACTN</name>
<evidence type="ECO:0000259" key="3">
    <source>
        <dbReference type="PROSITE" id="PS50977"/>
    </source>
</evidence>
<dbReference type="EMBL" id="AP022870">
    <property type="protein sequence ID" value="BCB75247.1"/>
    <property type="molecule type" value="Genomic_DNA"/>
</dbReference>
<dbReference type="Pfam" id="PF17929">
    <property type="entry name" value="TetR_C_34"/>
    <property type="match status" value="1"/>
</dbReference>
<dbReference type="Proteomes" id="UP000502508">
    <property type="component" value="Chromosome"/>
</dbReference>
<dbReference type="Pfam" id="PF00440">
    <property type="entry name" value="TetR_N"/>
    <property type="match status" value="1"/>
</dbReference>
<reference evidence="4 5" key="1">
    <citation type="submission" date="2020-03" db="EMBL/GenBank/DDBJ databases">
        <title>Whole genome shotgun sequence of Phytohabitans flavus NBRC 107702.</title>
        <authorList>
            <person name="Komaki H."/>
            <person name="Tamura T."/>
        </authorList>
    </citation>
    <scope>NUCLEOTIDE SEQUENCE [LARGE SCALE GENOMIC DNA]</scope>
    <source>
        <strain evidence="4 5">NBRC 107702</strain>
    </source>
</reference>
<sequence>MTSFKRARSEEQRAERRRDILETAAAMLDELPVAQVSLNELSRRVRLAKSNVLRYFESREAVLLELLDTKTREWLAQLGGELDNGIDPAATARERADRLAAVLSASFAARPVLCDLMSNQAAVLEHNVSTRVAADYKRAAIENVRALARQALTHVPEFGEQDAERFAAATLLLVGATWTHSRPAPAMKAAYEEHPELAVLRIDFADVLRQLLEVLASGLLSRQKLGSL</sequence>
<gene>
    <name evidence="4" type="ORF">Pflav_016570</name>
</gene>
<dbReference type="GO" id="GO:0003700">
    <property type="term" value="F:DNA-binding transcription factor activity"/>
    <property type="evidence" value="ECO:0007669"/>
    <property type="project" value="TreeGrafter"/>
</dbReference>
<organism evidence="4 5">
    <name type="scientific">Phytohabitans flavus</name>
    <dbReference type="NCBI Taxonomy" id="1076124"/>
    <lineage>
        <taxon>Bacteria</taxon>
        <taxon>Bacillati</taxon>
        <taxon>Actinomycetota</taxon>
        <taxon>Actinomycetes</taxon>
        <taxon>Micromonosporales</taxon>
        <taxon>Micromonosporaceae</taxon>
    </lineage>
</organism>
<dbReference type="PANTHER" id="PTHR30055:SF226">
    <property type="entry name" value="HTH-TYPE TRANSCRIPTIONAL REGULATOR PKSA"/>
    <property type="match status" value="1"/>
</dbReference>
<dbReference type="KEGG" id="pfla:Pflav_016570"/>
<proteinExistence type="predicted"/>
<dbReference type="InterPro" id="IPR050109">
    <property type="entry name" value="HTH-type_TetR-like_transc_reg"/>
</dbReference>
<dbReference type="PROSITE" id="PS50977">
    <property type="entry name" value="HTH_TETR_2"/>
    <property type="match status" value="1"/>
</dbReference>